<sequence length="157" mass="17255">MSESPVYLTQSGLDALQEELDYLVGERRQQIAQQIAEAKAEGDLRENAGYDEAKNAQAFVEGRIRELKVKIHNAHIIDDTQTPDDQVALGRSVVVRENGYDDEEIYTIVGSTETDPSNGRISNESPIGKALIGRTAGDVVRVDAPAGEIEFEIVRVE</sequence>
<keyword evidence="4 8" id="KW-0238">DNA-binding</keyword>
<dbReference type="FunFam" id="3.10.50.30:FF:000001">
    <property type="entry name" value="Transcription elongation factor GreA"/>
    <property type="match status" value="1"/>
</dbReference>
<dbReference type="InterPro" id="IPR036805">
    <property type="entry name" value="Tscrpt_elong_fac_GreA/B_N_sf"/>
</dbReference>
<dbReference type="InterPro" id="IPR036953">
    <property type="entry name" value="GreA/GreB_C_sf"/>
</dbReference>
<dbReference type="Gene3D" id="3.10.50.30">
    <property type="entry name" value="Transcription elongation factor, GreA/GreB, C-terminal domain"/>
    <property type="match status" value="1"/>
</dbReference>
<dbReference type="NCBIfam" id="TIGR01462">
    <property type="entry name" value="greA"/>
    <property type="match status" value="1"/>
</dbReference>
<evidence type="ECO:0000256" key="8">
    <source>
        <dbReference type="HAMAP-Rule" id="MF_00105"/>
    </source>
</evidence>
<dbReference type="GO" id="GO:0006354">
    <property type="term" value="P:DNA-templated transcription elongation"/>
    <property type="evidence" value="ECO:0007669"/>
    <property type="project" value="TreeGrafter"/>
</dbReference>
<protein>
    <recommendedName>
        <fullName evidence="2 8">Transcription elongation factor GreA</fullName>
    </recommendedName>
    <alternativeName>
        <fullName evidence="7 8">Transcript cleavage factor GreA</fullName>
    </alternativeName>
</protein>
<feature type="domain" description="Transcription elongation factor GreA/GreB C-terminal" evidence="10">
    <location>
        <begin position="83"/>
        <end position="157"/>
    </location>
</feature>
<dbReference type="PANTHER" id="PTHR30437:SF4">
    <property type="entry name" value="TRANSCRIPTION ELONGATION FACTOR GREA"/>
    <property type="match status" value="1"/>
</dbReference>
<comment type="function">
    <text evidence="6 8 9">Necessary for efficient RNA polymerase transcription elongation past template-encoded arresting sites. The arresting sites in DNA have the property of trapping a certain fraction of elongating RNA polymerases that pass through, resulting in locked ternary complexes. Cleavage of the nascent transcript by cleavage factors such as GreA or GreB allows the resumption of elongation from the new 3'terminus. GreA releases sequences of 2 to 3 nucleotides.</text>
</comment>
<keyword evidence="3 8" id="KW-0805">Transcription regulation</keyword>
<evidence type="ECO:0000256" key="2">
    <source>
        <dbReference type="ARBA" id="ARBA00013729"/>
    </source>
</evidence>
<proteinExistence type="inferred from homology"/>
<dbReference type="SUPFAM" id="SSF54534">
    <property type="entry name" value="FKBP-like"/>
    <property type="match status" value="1"/>
</dbReference>
<dbReference type="AlphaFoldDB" id="A0A6B1DAA1"/>
<dbReference type="Pfam" id="PF03449">
    <property type="entry name" value="GreA_GreB_N"/>
    <property type="match status" value="1"/>
</dbReference>
<dbReference type="InterPro" id="IPR023459">
    <property type="entry name" value="Tscrpt_elong_fac_GreA/B_fam"/>
</dbReference>
<keyword evidence="12" id="KW-0251">Elongation factor</keyword>
<dbReference type="PANTHER" id="PTHR30437">
    <property type="entry name" value="TRANSCRIPTION ELONGATION FACTOR GREA"/>
    <property type="match status" value="1"/>
</dbReference>
<dbReference type="Gene3D" id="1.10.287.180">
    <property type="entry name" value="Transcription elongation factor, GreA/GreB, N-terminal domain"/>
    <property type="match status" value="1"/>
</dbReference>
<dbReference type="GO" id="GO:0032784">
    <property type="term" value="P:regulation of DNA-templated transcription elongation"/>
    <property type="evidence" value="ECO:0007669"/>
    <property type="project" value="UniProtKB-UniRule"/>
</dbReference>
<evidence type="ECO:0000256" key="9">
    <source>
        <dbReference type="RuleBase" id="RU000556"/>
    </source>
</evidence>
<accession>A0A6B1DAA1</accession>
<dbReference type="FunFam" id="1.10.287.180:FF:000001">
    <property type="entry name" value="Transcription elongation factor GreA"/>
    <property type="match status" value="1"/>
</dbReference>
<evidence type="ECO:0000256" key="7">
    <source>
        <dbReference type="ARBA" id="ARBA00030776"/>
    </source>
</evidence>
<dbReference type="PROSITE" id="PS00830">
    <property type="entry name" value="GREAB_2"/>
    <property type="match status" value="1"/>
</dbReference>
<evidence type="ECO:0000313" key="12">
    <source>
        <dbReference type="EMBL" id="MYC96489.1"/>
    </source>
</evidence>
<evidence type="ECO:0000256" key="6">
    <source>
        <dbReference type="ARBA" id="ARBA00024916"/>
    </source>
</evidence>
<dbReference type="PIRSF" id="PIRSF006092">
    <property type="entry name" value="GreA_GreB"/>
    <property type="match status" value="1"/>
</dbReference>
<dbReference type="HAMAP" id="MF_00105">
    <property type="entry name" value="GreA_GreB"/>
    <property type="match status" value="1"/>
</dbReference>
<dbReference type="NCBIfam" id="NF001261">
    <property type="entry name" value="PRK00226.1-2"/>
    <property type="match status" value="1"/>
</dbReference>
<dbReference type="NCBIfam" id="NF001263">
    <property type="entry name" value="PRK00226.1-4"/>
    <property type="match status" value="1"/>
</dbReference>
<dbReference type="Pfam" id="PF01272">
    <property type="entry name" value="GreA_GreB"/>
    <property type="match status" value="1"/>
</dbReference>
<evidence type="ECO:0000259" key="11">
    <source>
        <dbReference type="Pfam" id="PF03449"/>
    </source>
</evidence>
<comment type="similarity">
    <text evidence="1 8 9">Belongs to the GreA/GreB family.</text>
</comment>
<dbReference type="EMBL" id="VXMH01000087">
    <property type="protein sequence ID" value="MYC96489.1"/>
    <property type="molecule type" value="Genomic_DNA"/>
</dbReference>
<dbReference type="InterPro" id="IPR006359">
    <property type="entry name" value="Tscrpt_elong_fac_GreA"/>
</dbReference>
<evidence type="ECO:0000256" key="5">
    <source>
        <dbReference type="ARBA" id="ARBA00023163"/>
    </source>
</evidence>
<gene>
    <name evidence="8 12" type="primary">greA</name>
    <name evidence="12" type="ORF">F4X14_16110</name>
</gene>
<reference evidence="12" key="1">
    <citation type="submission" date="2019-09" db="EMBL/GenBank/DDBJ databases">
        <title>Characterisation of the sponge microbiome using genome-centric metagenomics.</title>
        <authorList>
            <person name="Engelberts J.P."/>
            <person name="Robbins S.J."/>
            <person name="De Goeij J.M."/>
            <person name="Aranda M."/>
            <person name="Bell S.C."/>
            <person name="Webster N.S."/>
        </authorList>
    </citation>
    <scope>NUCLEOTIDE SEQUENCE</scope>
    <source>
        <strain evidence="12">SB0661_bin_32</strain>
    </source>
</reference>
<dbReference type="GO" id="GO:0003677">
    <property type="term" value="F:DNA binding"/>
    <property type="evidence" value="ECO:0007669"/>
    <property type="project" value="UniProtKB-UniRule"/>
</dbReference>
<dbReference type="SUPFAM" id="SSF46557">
    <property type="entry name" value="GreA transcript cleavage protein, N-terminal domain"/>
    <property type="match status" value="1"/>
</dbReference>
<evidence type="ECO:0000256" key="3">
    <source>
        <dbReference type="ARBA" id="ARBA00023015"/>
    </source>
</evidence>
<dbReference type="InterPro" id="IPR018151">
    <property type="entry name" value="TF_GreA/GreB_CS"/>
</dbReference>
<dbReference type="InterPro" id="IPR022691">
    <property type="entry name" value="Tscrpt_elong_fac_GreA/B_N"/>
</dbReference>
<comment type="caution">
    <text evidence="12">The sequence shown here is derived from an EMBL/GenBank/DDBJ whole genome shotgun (WGS) entry which is preliminary data.</text>
</comment>
<feature type="domain" description="Transcription elongation factor GreA/GreB N-terminal" evidence="11">
    <location>
        <begin position="6"/>
        <end position="76"/>
    </location>
</feature>
<dbReference type="GO" id="GO:0003746">
    <property type="term" value="F:translation elongation factor activity"/>
    <property type="evidence" value="ECO:0007669"/>
    <property type="project" value="UniProtKB-KW"/>
</dbReference>
<dbReference type="InterPro" id="IPR001437">
    <property type="entry name" value="Tscrpt_elong_fac_GreA/B_C"/>
</dbReference>
<dbReference type="PROSITE" id="PS00829">
    <property type="entry name" value="GREAB_1"/>
    <property type="match status" value="1"/>
</dbReference>
<keyword evidence="12" id="KW-0648">Protein biosynthesis</keyword>
<organism evidence="12">
    <name type="scientific">Caldilineaceae bacterium SB0661_bin_32</name>
    <dbReference type="NCBI Taxonomy" id="2605255"/>
    <lineage>
        <taxon>Bacteria</taxon>
        <taxon>Bacillati</taxon>
        <taxon>Chloroflexota</taxon>
        <taxon>Caldilineae</taxon>
        <taxon>Caldilineales</taxon>
        <taxon>Caldilineaceae</taxon>
    </lineage>
</organism>
<dbReference type="GO" id="GO:0070063">
    <property type="term" value="F:RNA polymerase binding"/>
    <property type="evidence" value="ECO:0007669"/>
    <property type="project" value="InterPro"/>
</dbReference>
<name>A0A6B1DAA1_9CHLR</name>
<keyword evidence="5 8" id="KW-0804">Transcription</keyword>
<evidence type="ECO:0000256" key="1">
    <source>
        <dbReference type="ARBA" id="ARBA00008213"/>
    </source>
</evidence>
<evidence type="ECO:0000256" key="4">
    <source>
        <dbReference type="ARBA" id="ARBA00023125"/>
    </source>
</evidence>
<evidence type="ECO:0000259" key="10">
    <source>
        <dbReference type="Pfam" id="PF01272"/>
    </source>
</evidence>
<dbReference type="InterPro" id="IPR028624">
    <property type="entry name" value="Tscrpt_elong_fac_GreA/B"/>
</dbReference>